<dbReference type="SUPFAM" id="SSF47473">
    <property type="entry name" value="EF-hand"/>
    <property type="match status" value="1"/>
</dbReference>
<dbReference type="Pfam" id="PF13202">
    <property type="entry name" value="EF-hand_5"/>
    <property type="match status" value="1"/>
</dbReference>
<dbReference type="InterPro" id="IPR002048">
    <property type="entry name" value="EF_hand_dom"/>
</dbReference>
<keyword evidence="1" id="KW-0677">Repeat</keyword>
<dbReference type="GO" id="GO:0005509">
    <property type="term" value="F:calcium ion binding"/>
    <property type="evidence" value="ECO:0007669"/>
    <property type="project" value="InterPro"/>
</dbReference>
<feature type="region of interest" description="Disordered" evidence="3">
    <location>
        <begin position="197"/>
        <end position="261"/>
    </location>
</feature>
<gene>
    <name evidence="5" type="ORF">CLEI1391_LOCUS11687</name>
</gene>
<sequence>MTTTEAGETSVSGVSSSTGFTRTLGPGSRVLPNLSPLTDRSKLSATPQLENVAAGLNAFGYDCGYDHGLIQVTHPSESPRPANAPGLLSIDSFMGGLSRLRTQSSFRPRLTSSLTFSKAPSAASPRLGDRPRTSGGVVPTPAGAAPLSRPGTSCGSVRFNRLAQSVDSLQALKVGGSTNLLPTNLLALTEPSYGKAEYAAASPSQQRAAPPPPPPPVDVSGPSRQPDAGSGEVASPSAQPQAGPAAGAASSPAGLRPSTPLVHLHDDASAALRSAHGRPVTPGVQGQTGLGRPLTTQSGRMRVATARPRTSHAMQGFKPSRGQALIVFQDLDRDKNGKVTMAELEDAALSLGFTLEQSRRMFDKLDCAKKGYLVAGDWGRREVMQLVEFFSHMYMVRFLGLPGPTATPEQVRKYAALQQLKAQRTLPAAINMARLNAVARGAHASTGSGNVIYDAFNFIDTDHNGTLSFDELRDGFYALGVYLTDDVLGDMMRFFDNSGDGRVDYYEFVQKMFPNRARA</sequence>
<dbReference type="PROSITE" id="PS50222">
    <property type="entry name" value="EF_HAND_2"/>
    <property type="match status" value="3"/>
</dbReference>
<dbReference type="InterPro" id="IPR011992">
    <property type="entry name" value="EF-hand-dom_pair"/>
</dbReference>
<keyword evidence="2" id="KW-0106">Calcium</keyword>
<evidence type="ECO:0000256" key="3">
    <source>
        <dbReference type="SAM" id="MobiDB-lite"/>
    </source>
</evidence>
<protein>
    <recommendedName>
        <fullName evidence="4">EF-hand domain-containing protein</fullName>
    </recommendedName>
</protein>
<evidence type="ECO:0000256" key="1">
    <source>
        <dbReference type="ARBA" id="ARBA00022737"/>
    </source>
</evidence>
<feature type="region of interest" description="Disordered" evidence="3">
    <location>
        <begin position="117"/>
        <end position="152"/>
    </location>
</feature>
<dbReference type="InterPro" id="IPR018247">
    <property type="entry name" value="EF_Hand_1_Ca_BS"/>
</dbReference>
<proteinExistence type="predicted"/>
<organism evidence="5">
    <name type="scientific">Chlamydomonas leiostraca</name>
    <dbReference type="NCBI Taxonomy" id="1034604"/>
    <lineage>
        <taxon>Eukaryota</taxon>
        <taxon>Viridiplantae</taxon>
        <taxon>Chlorophyta</taxon>
        <taxon>core chlorophytes</taxon>
        <taxon>Chlorophyceae</taxon>
        <taxon>CS clade</taxon>
        <taxon>Chlamydomonadales</taxon>
        <taxon>Chlamydomonadaceae</taxon>
        <taxon>Chlamydomonas</taxon>
    </lineage>
</organism>
<dbReference type="SMART" id="SM00054">
    <property type="entry name" value="EFh"/>
    <property type="match status" value="3"/>
</dbReference>
<dbReference type="PANTHER" id="PTHR23050">
    <property type="entry name" value="CALCIUM BINDING PROTEIN"/>
    <property type="match status" value="1"/>
</dbReference>
<feature type="compositionally biased region" description="Low complexity" evidence="3">
    <location>
        <begin position="199"/>
        <end position="208"/>
    </location>
</feature>
<dbReference type="EMBL" id="HBFB01020842">
    <property type="protein sequence ID" value="CAD8684283.1"/>
    <property type="molecule type" value="Transcribed_RNA"/>
</dbReference>
<feature type="region of interest" description="Disordered" evidence="3">
    <location>
        <begin position="274"/>
        <end position="301"/>
    </location>
</feature>
<dbReference type="InterPro" id="IPR050145">
    <property type="entry name" value="Centrin_CML-like"/>
</dbReference>
<dbReference type="CDD" id="cd00051">
    <property type="entry name" value="EFh"/>
    <property type="match status" value="1"/>
</dbReference>
<feature type="compositionally biased region" description="Low complexity" evidence="3">
    <location>
        <begin position="234"/>
        <end position="254"/>
    </location>
</feature>
<dbReference type="AlphaFoldDB" id="A0A7S0RRN0"/>
<evidence type="ECO:0000259" key="4">
    <source>
        <dbReference type="PROSITE" id="PS50222"/>
    </source>
</evidence>
<dbReference type="PROSITE" id="PS00018">
    <property type="entry name" value="EF_HAND_1"/>
    <property type="match status" value="3"/>
</dbReference>
<reference evidence="5" key="1">
    <citation type="submission" date="2021-01" db="EMBL/GenBank/DDBJ databases">
        <authorList>
            <person name="Corre E."/>
            <person name="Pelletier E."/>
            <person name="Niang G."/>
            <person name="Scheremetjew M."/>
            <person name="Finn R."/>
            <person name="Kale V."/>
            <person name="Holt S."/>
            <person name="Cochrane G."/>
            <person name="Meng A."/>
            <person name="Brown T."/>
            <person name="Cohen L."/>
        </authorList>
    </citation>
    <scope>NUCLEOTIDE SEQUENCE</scope>
    <source>
        <strain evidence="5">SAG 11-49</strain>
    </source>
</reference>
<evidence type="ECO:0000256" key="2">
    <source>
        <dbReference type="ARBA" id="ARBA00022837"/>
    </source>
</evidence>
<feature type="domain" description="EF-hand" evidence="4">
    <location>
        <begin position="319"/>
        <end position="354"/>
    </location>
</feature>
<dbReference type="FunFam" id="1.10.238.10:FF:000003">
    <property type="entry name" value="Calmodulin A"/>
    <property type="match status" value="1"/>
</dbReference>
<feature type="region of interest" description="Disordered" evidence="3">
    <location>
        <begin position="1"/>
        <end position="40"/>
    </location>
</feature>
<feature type="domain" description="EF-hand" evidence="4">
    <location>
        <begin position="447"/>
        <end position="482"/>
    </location>
</feature>
<evidence type="ECO:0000313" key="5">
    <source>
        <dbReference type="EMBL" id="CAD8684283.1"/>
    </source>
</evidence>
<feature type="domain" description="EF-hand" evidence="4">
    <location>
        <begin position="483"/>
        <end position="518"/>
    </location>
</feature>
<feature type="compositionally biased region" description="Low complexity" evidence="3">
    <location>
        <begin position="9"/>
        <end position="19"/>
    </location>
</feature>
<dbReference type="Pfam" id="PF13499">
    <property type="entry name" value="EF-hand_7"/>
    <property type="match status" value="1"/>
</dbReference>
<name>A0A7S0RRN0_9CHLO</name>
<accession>A0A7S0RRN0</accession>
<dbReference type="Gene3D" id="1.10.238.10">
    <property type="entry name" value="EF-hand"/>
    <property type="match status" value="2"/>
</dbReference>